<dbReference type="EMBL" id="WNTK01000002">
    <property type="protein sequence ID" value="KAG9490144.1"/>
    <property type="molecule type" value="Genomic_DNA"/>
</dbReference>
<dbReference type="GO" id="GO:0004725">
    <property type="term" value="F:protein tyrosine phosphatase activity"/>
    <property type="evidence" value="ECO:0007669"/>
    <property type="project" value="UniProtKB-EC"/>
</dbReference>
<evidence type="ECO:0000313" key="6">
    <source>
        <dbReference type="Proteomes" id="UP000770717"/>
    </source>
</evidence>
<accession>A0A8J6KID3</accession>
<comment type="caution">
    <text evidence="5">The sequence shown here is derived from an EMBL/GenBank/DDBJ whole genome shotgun (WGS) entry which is preliminary data.</text>
</comment>
<dbReference type="InterPro" id="IPR000242">
    <property type="entry name" value="PTP_cat"/>
</dbReference>
<keyword evidence="2" id="KW-0904">Protein phosphatase</keyword>
<organism evidence="5 6">
    <name type="scientific">Eleutherodactylus coqui</name>
    <name type="common">Puerto Rican coqui</name>
    <dbReference type="NCBI Taxonomy" id="57060"/>
    <lineage>
        <taxon>Eukaryota</taxon>
        <taxon>Metazoa</taxon>
        <taxon>Chordata</taxon>
        <taxon>Craniata</taxon>
        <taxon>Vertebrata</taxon>
        <taxon>Euteleostomi</taxon>
        <taxon>Amphibia</taxon>
        <taxon>Batrachia</taxon>
        <taxon>Anura</taxon>
        <taxon>Neobatrachia</taxon>
        <taxon>Hyloidea</taxon>
        <taxon>Eleutherodactylidae</taxon>
        <taxon>Eleutherodactylinae</taxon>
        <taxon>Eleutherodactylus</taxon>
        <taxon>Eleutherodactylus</taxon>
    </lineage>
</organism>
<dbReference type="InterPro" id="IPR029021">
    <property type="entry name" value="Prot-tyrosine_phosphatase-like"/>
</dbReference>
<protein>
    <recommendedName>
        <fullName evidence="1">protein-tyrosine-phosphatase</fullName>
        <ecNumber evidence="1">3.1.3.48</ecNumber>
    </recommendedName>
</protein>
<dbReference type="OrthoDB" id="6022401at2759"/>
<gene>
    <name evidence="5" type="ORF">GDO78_005827</name>
</gene>
<dbReference type="EC" id="3.1.3.48" evidence="1"/>
<evidence type="ECO:0000259" key="3">
    <source>
        <dbReference type="PROSITE" id="PS50055"/>
    </source>
</evidence>
<dbReference type="Pfam" id="PF00102">
    <property type="entry name" value="Y_phosphatase"/>
    <property type="match status" value="1"/>
</dbReference>
<reference evidence="5" key="1">
    <citation type="thesis" date="2020" institute="ProQuest LLC" country="789 East Eisenhower Parkway, Ann Arbor, MI, USA">
        <title>Comparative Genomics and Chromosome Evolution.</title>
        <authorList>
            <person name="Mudd A.B."/>
        </authorList>
    </citation>
    <scope>NUCLEOTIDE SEQUENCE</scope>
    <source>
        <strain evidence="5">HN-11 Male</strain>
        <tissue evidence="5">Kidney and liver</tissue>
    </source>
</reference>
<evidence type="ECO:0000259" key="4">
    <source>
        <dbReference type="PROSITE" id="PS50056"/>
    </source>
</evidence>
<dbReference type="PROSITE" id="PS50055">
    <property type="entry name" value="TYR_PHOSPHATASE_PTP"/>
    <property type="match status" value="1"/>
</dbReference>
<feature type="domain" description="Tyrosine-protein phosphatase" evidence="3">
    <location>
        <begin position="1"/>
        <end position="85"/>
    </location>
</feature>
<evidence type="ECO:0000256" key="2">
    <source>
        <dbReference type="ARBA" id="ARBA00022912"/>
    </source>
</evidence>
<dbReference type="AlphaFoldDB" id="A0A8J6KID3"/>
<name>A0A8J6KID3_ELECQ</name>
<evidence type="ECO:0000256" key="1">
    <source>
        <dbReference type="ARBA" id="ARBA00013064"/>
    </source>
</evidence>
<dbReference type="Gene3D" id="3.90.190.10">
    <property type="entry name" value="Protein tyrosine phosphatase superfamily"/>
    <property type="match status" value="1"/>
</dbReference>
<feature type="domain" description="Tyrosine specific protein phosphatases" evidence="4">
    <location>
        <begin position="2"/>
        <end position="76"/>
    </location>
</feature>
<dbReference type="SMART" id="SM00404">
    <property type="entry name" value="PTPc_motif"/>
    <property type="match status" value="1"/>
</dbReference>
<keyword evidence="6" id="KW-1185">Reference proteome</keyword>
<dbReference type="PROSITE" id="PS50056">
    <property type="entry name" value="TYR_PHOSPHATASE_2"/>
    <property type="match status" value="1"/>
</dbReference>
<dbReference type="InterPro" id="IPR003595">
    <property type="entry name" value="Tyr_Pase_cat"/>
</dbReference>
<dbReference type="InterPro" id="IPR000387">
    <property type="entry name" value="Tyr_Pase_dom"/>
</dbReference>
<dbReference type="PANTHER" id="PTHR19134:SF449">
    <property type="entry name" value="TYROSINE-PROTEIN PHOSPHATASE 1"/>
    <property type="match status" value="1"/>
</dbReference>
<keyword evidence="2" id="KW-0378">Hydrolase</keyword>
<dbReference type="Proteomes" id="UP000770717">
    <property type="component" value="Unassembled WGS sequence"/>
</dbReference>
<proteinExistence type="predicted"/>
<dbReference type="PANTHER" id="PTHR19134">
    <property type="entry name" value="RECEPTOR-TYPE TYROSINE-PROTEIN PHOSPHATASE"/>
    <property type="match status" value="1"/>
</dbReference>
<sequence length="117" mass="12873">MSKTFELINLIKEEAANKDGPIVVHDEYGGVTAGTFCALYTLMQQLETENSVDVYQVAKMINLMRPGIFTDLEQFQFLYKAILSLVSTKQEGQVACMESNGSALPDGTTLESLESLV</sequence>
<dbReference type="InterPro" id="IPR050348">
    <property type="entry name" value="Protein-Tyr_Phosphatase"/>
</dbReference>
<dbReference type="SUPFAM" id="SSF52799">
    <property type="entry name" value="(Phosphotyrosine protein) phosphatases II"/>
    <property type="match status" value="1"/>
</dbReference>
<evidence type="ECO:0000313" key="5">
    <source>
        <dbReference type="EMBL" id="KAG9490144.1"/>
    </source>
</evidence>